<comment type="caution">
    <text evidence="8">The sequence shown here is derived from an EMBL/GenBank/DDBJ whole genome shotgun (WGS) entry which is preliminary data.</text>
</comment>
<dbReference type="GO" id="GO:0006857">
    <property type="term" value="P:oligopeptide transport"/>
    <property type="evidence" value="ECO:0007669"/>
    <property type="project" value="InterPro"/>
</dbReference>
<organism evidence="8 9">
    <name type="scientific">Rhododendron griersonianum</name>
    <dbReference type="NCBI Taxonomy" id="479676"/>
    <lineage>
        <taxon>Eukaryota</taxon>
        <taxon>Viridiplantae</taxon>
        <taxon>Streptophyta</taxon>
        <taxon>Embryophyta</taxon>
        <taxon>Tracheophyta</taxon>
        <taxon>Spermatophyta</taxon>
        <taxon>Magnoliopsida</taxon>
        <taxon>eudicotyledons</taxon>
        <taxon>Gunneridae</taxon>
        <taxon>Pentapetalae</taxon>
        <taxon>asterids</taxon>
        <taxon>Ericales</taxon>
        <taxon>Ericaceae</taxon>
        <taxon>Ericoideae</taxon>
        <taxon>Rhodoreae</taxon>
        <taxon>Rhododendron</taxon>
    </lineage>
</organism>
<evidence type="ECO:0000256" key="5">
    <source>
        <dbReference type="ARBA" id="ARBA00023136"/>
    </source>
</evidence>
<evidence type="ECO:0000313" key="9">
    <source>
        <dbReference type="Proteomes" id="UP000823749"/>
    </source>
</evidence>
<sequence length="989" mass="107492">MGMEEGSFPSDGEVQLSAAASDGKQRGGWITFPFIIATIAALTLVSGGWMFNFIVFMIEEFNVKGIDAGQIWNVVNGCTAMFPVLGAIVADSFLGNFSVILISSVFSLLGLILLILCSTIDSLRPPPCDPNGPTSCIAPSTLQLSILYLAITLATIGVGGTRFTLGTMGADQFDNPKHQWSFFNWSIFASYTSVVISTTAIIYVEDSVSWGWGFGIGVAANVVGLVVFVAGSRFYRHLKPKGSPFADLARVVVAALRKRNAAVSNKSEDYYCRSGGERANAVVATVPSGTFKFLNRAALKTEGDIKLDGSIAKVWRLCTLQQVEDLKTLIRLSPLWSTGILLSIPLAVQTSLATLQAITMDRHLGPHFKIPPGSMLVFLPISTCLTIIFVDRFFFPAWQKVTGRFPPPLQRIGIGHMLCALSMAVSAVVESNRLKEAHNIGANSIVPMSALWLVPQLALAGIGEAFHFPGNISLFYQIPLRRLGQNSHQVKLRNAESHGHGRRLSLQRWRGSNVVHGLRWQAARWMDHVSFHHRFSSSLCLSYISTVAGLTLASGGWMFNFIVFMIGEFNVKSIDAAQIWNVVNGCTTMFPILGAIVADSFLGSFSVILISSVFSLLGIILLLICSTIDSLRPPPCDPNGPASCISPSRLQLSILYLAITLATIGVGGTRFTLGSMGADQFDHPKHQWSFFNWYMFTMYTTIVLSTTAVTYVEDDVSWGWGFGICVAANVAGLVVFVAGSRFYRRVEPKGSPFTGLARVVVAAFRKRNVVVSNKSDDYYYGADDGQVNAVAATVPSGTFKFLNQAALKTEGDIKLDGSIAKVWRLCTLQQVEDLKTLIKLSPLWSTGILLSIPLAVQTSLATLQAITMDRHLGPHFKIPPGSMLVFIPVSTTLTIIFLDQFLYPTWQKVVGWFPPPLQRIGIGHVLCALSMAVSAVVESNRLKRAHNVGANSTVPLSALWLVPQLVLAGIGEAFHFPGNVSLFYQVLNS</sequence>
<dbReference type="InterPro" id="IPR036259">
    <property type="entry name" value="MFS_trans_sf"/>
</dbReference>
<feature type="transmembrane region" description="Helical" evidence="7">
    <location>
        <begin position="605"/>
        <end position="624"/>
    </location>
</feature>
<dbReference type="SUPFAM" id="SSF103473">
    <property type="entry name" value="MFS general substrate transporter"/>
    <property type="match status" value="2"/>
</dbReference>
<feature type="transmembrane region" description="Helical" evidence="7">
    <location>
        <begin position="141"/>
        <end position="161"/>
    </location>
</feature>
<feature type="transmembrane region" description="Helical" evidence="7">
    <location>
        <begin position="878"/>
        <end position="898"/>
    </location>
</feature>
<evidence type="ECO:0000256" key="4">
    <source>
        <dbReference type="ARBA" id="ARBA00022989"/>
    </source>
</evidence>
<feature type="transmembrane region" description="Helical" evidence="7">
    <location>
        <begin position="540"/>
        <end position="567"/>
    </location>
</feature>
<feature type="transmembrane region" description="Helical" evidence="7">
    <location>
        <begin position="654"/>
        <end position="673"/>
    </location>
</feature>
<dbReference type="PROSITE" id="PS01022">
    <property type="entry name" value="PTR2_1"/>
    <property type="match status" value="2"/>
</dbReference>
<feature type="transmembrane region" description="Helical" evidence="7">
    <location>
        <begin position="182"/>
        <end position="204"/>
    </location>
</feature>
<dbReference type="Pfam" id="PF00854">
    <property type="entry name" value="PTR2"/>
    <property type="match status" value="2"/>
</dbReference>
<feature type="transmembrane region" description="Helical" evidence="7">
    <location>
        <begin position="210"/>
        <end position="231"/>
    </location>
</feature>
<keyword evidence="9" id="KW-1185">Reference proteome</keyword>
<feature type="transmembrane region" description="Helical" evidence="7">
    <location>
        <begin position="70"/>
        <end position="90"/>
    </location>
</feature>
<feature type="transmembrane region" description="Helical" evidence="7">
    <location>
        <begin position="375"/>
        <end position="395"/>
    </location>
</feature>
<feature type="transmembrane region" description="Helical" evidence="7">
    <location>
        <begin position="335"/>
        <end position="355"/>
    </location>
</feature>
<comment type="similarity">
    <text evidence="6">Belongs to the major facilitator superfamily. Phosphate:H(+) symporter (TC 2.A.1.9) family.</text>
</comment>
<dbReference type="EMBL" id="JACTNZ010000013">
    <property type="protein sequence ID" value="KAG5515430.1"/>
    <property type="molecule type" value="Genomic_DNA"/>
</dbReference>
<keyword evidence="4 7" id="KW-1133">Transmembrane helix</keyword>
<feature type="transmembrane region" description="Helical" evidence="7">
    <location>
        <begin position="34"/>
        <end position="58"/>
    </location>
</feature>
<feature type="transmembrane region" description="Helical" evidence="7">
    <location>
        <begin position="693"/>
        <end position="712"/>
    </location>
</feature>
<gene>
    <name evidence="8" type="ORF">RHGRI_036473</name>
</gene>
<evidence type="ECO:0000256" key="3">
    <source>
        <dbReference type="ARBA" id="ARBA00022692"/>
    </source>
</evidence>
<reference evidence="8 9" key="1">
    <citation type="submission" date="2020-08" db="EMBL/GenBank/DDBJ databases">
        <title>Plant Genome Project.</title>
        <authorList>
            <person name="Zhang R.-G."/>
        </authorList>
    </citation>
    <scope>NUCLEOTIDE SEQUENCE [LARGE SCALE GENOMIC DNA]</scope>
    <source>
        <strain evidence="8">WSP0</strain>
        <tissue evidence="8">Leaf</tissue>
    </source>
</reference>
<dbReference type="Gene3D" id="1.20.1250.20">
    <property type="entry name" value="MFS general substrate transporter like domains"/>
    <property type="match status" value="2"/>
</dbReference>
<comment type="similarity">
    <text evidence="2">Belongs to the major facilitator superfamily. Proton-dependent oligopeptide transporter (POT/PTR) (TC 2.A.17) family.</text>
</comment>
<dbReference type="GO" id="GO:0022857">
    <property type="term" value="F:transmembrane transporter activity"/>
    <property type="evidence" value="ECO:0007669"/>
    <property type="project" value="InterPro"/>
</dbReference>
<comment type="subcellular location">
    <subcellularLocation>
        <location evidence="1">Membrane</location>
        <topology evidence="1">Multi-pass membrane protein</topology>
    </subcellularLocation>
</comment>
<dbReference type="PANTHER" id="PTHR11654">
    <property type="entry name" value="OLIGOPEPTIDE TRANSPORTER-RELATED"/>
    <property type="match status" value="1"/>
</dbReference>
<protein>
    <submittedName>
        <fullName evidence="8">Uncharacterized protein</fullName>
    </submittedName>
</protein>
<dbReference type="InterPro" id="IPR000109">
    <property type="entry name" value="POT_fam"/>
</dbReference>
<evidence type="ECO:0000256" key="2">
    <source>
        <dbReference type="ARBA" id="ARBA00005982"/>
    </source>
</evidence>
<feature type="transmembrane region" description="Helical" evidence="7">
    <location>
        <begin position="918"/>
        <end position="937"/>
    </location>
</feature>
<evidence type="ECO:0000256" key="6">
    <source>
        <dbReference type="ARBA" id="ARBA00044504"/>
    </source>
</evidence>
<evidence type="ECO:0000313" key="8">
    <source>
        <dbReference type="EMBL" id="KAG5515430.1"/>
    </source>
</evidence>
<proteinExistence type="inferred from homology"/>
<feature type="transmembrane region" description="Helical" evidence="7">
    <location>
        <begin position="718"/>
        <end position="739"/>
    </location>
</feature>
<dbReference type="AlphaFoldDB" id="A0AAV6HN33"/>
<name>A0AAV6HN33_9ERIC</name>
<dbReference type="Proteomes" id="UP000823749">
    <property type="component" value="Chromosome 13"/>
</dbReference>
<dbReference type="GO" id="GO:0016020">
    <property type="term" value="C:membrane"/>
    <property type="evidence" value="ECO:0007669"/>
    <property type="project" value="UniProtKB-SubCell"/>
</dbReference>
<evidence type="ECO:0000256" key="7">
    <source>
        <dbReference type="SAM" id="Phobius"/>
    </source>
</evidence>
<keyword evidence="5 7" id="KW-0472">Membrane</keyword>
<keyword evidence="3 7" id="KW-0812">Transmembrane</keyword>
<dbReference type="InterPro" id="IPR018456">
    <property type="entry name" value="PTR2_symporter_CS"/>
</dbReference>
<evidence type="ECO:0000256" key="1">
    <source>
        <dbReference type="ARBA" id="ARBA00004141"/>
    </source>
</evidence>
<feature type="transmembrane region" description="Helical" evidence="7">
    <location>
        <begin position="97"/>
        <end position="121"/>
    </location>
</feature>
<accession>A0AAV6HN33</accession>
<feature type="transmembrane region" description="Helical" evidence="7">
    <location>
        <begin position="579"/>
        <end position="598"/>
    </location>
</feature>